<dbReference type="OrthoDB" id="15627at2759"/>
<evidence type="ECO:0000313" key="4">
    <source>
        <dbReference type="Proteomes" id="UP000024635"/>
    </source>
</evidence>
<sequence>MATWQRLERLHAQGERSVIPCRKSVRFRYFDFDEAATVLENALMTTPPPPRESSPLPPGFWGNLPDVPPVRGSPTELPVIAKPQRPRMGTAEYKRRGAAGLFTRNSFKKADAKVNRVLIPTILQETKEEILTITSPSSHQEDQNDSGIENRTTDSHSPSTSLDFSPRSDSKLTSSELISPKSASHTYLTETSSASRTEQPPDYAPPPPPPPPADEQDQSLDQVVVPLHITRAVPVAVPAKSDDDDYPPPPLHLRRPTSSDRSTDDSSSRFETASLDIRATPTFHYDERAATSKYDEDKPDTQSVDLTVELNREQRGQVTAVRYPATRKTETIPAPPEDSKSPTFISRITHNVEPPPSSRHYSFSSQPSSPQLRHRNMPPTTVYRAVDIPFDESPAAYQPKKDENLHTVTVVMGTHPVQKGLGFTITIERGRPTIDSVVVGTPADRAGLLIGDRVISVNGEELKDKYPSAINRLLHDAARLGEAEVVVERKDAKIAQVKSLSSLENFDKARSVFTETRTVDSYAEFKRKHSRASRADQPSAREFNSLPRSTSTGAIPRRDHSASSARSKASSPARSYYESSTYRSEYRSQTNGSTPDYRVTSMHERAGPGKLTDFVPEVERNITKSKEEERREFSYRRASDEEPRLIRNYDLPPAHTTTAKVTSSVTSTPMTSSRRVQDESVSAVLKRSTLPRNNDPSKIQSDSKTTILE</sequence>
<feature type="compositionally biased region" description="Basic and acidic residues" evidence="1">
    <location>
        <begin position="257"/>
        <end position="268"/>
    </location>
</feature>
<feature type="domain" description="PDZ" evidence="2">
    <location>
        <begin position="407"/>
        <end position="464"/>
    </location>
</feature>
<feature type="compositionally biased region" description="Low complexity" evidence="1">
    <location>
        <begin position="562"/>
        <end position="583"/>
    </location>
</feature>
<feature type="region of interest" description="Disordered" evidence="1">
    <location>
        <begin position="525"/>
        <end position="613"/>
    </location>
</feature>
<feature type="compositionally biased region" description="Polar residues" evidence="1">
    <location>
        <begin position="690"/>
        <end position="709"/>
    </location>
</feature>
<dbReference type="Pfam" id="PF17820">
    <property type="entry name" value="PDZ_6"/>
    <property type="match status" value="1"/>
</dbReference>
<evidence type="ECO:0000256" key="1">
    <source>
        <dbReference type="SAM" id="MobiDB-lite"/>
    </source>
</evidence>
<keyword evidence="4" id="KW-1185">Reference proteome</keyword>
<feature type="region of interest" description="Disordered" evidence="1">
    <location>
        <begin position="327"/>
        <end position="376"/>
    </location>
</feature>
<dbReference type="SMART" id="SM00228">
    <property type="entry name" value="PDZ"/>
    <property type="match status" value="1"/>
</dbReference>
<dbReference type="InterPro" id="IPR041489">
    <property type="entry name" value="PDZ_6"/>
</dbReference>
<accession>A0A016T408</accession>
<dbReference type="InterPro" id="IPR036034">
    <property type="entry name" value="PDZ_sf"/>
</dbReference>
<dbReference type="Proteomes" id="UP000024635">
    <property type="component" value="Unassembled WGS sequence"/>
</dbReference>
<dbReference type="Gene3D" id="2.30.42.10">
    <property type="match status" value="1"/>
</dbReference>
<feature type="region of interest" description="Disordered" evidence="1">
    <location>
        <begin position="625"/>
        <end position="709"/>
    </location>
</feature>
<feature type="compositionally biased region" description="Polar residues" evidence="1">
    <location>
        <begin position="171"/>
        <end position="198"/>
    </location>
</feature>
<gene>
    <name evidence="3" type="primary">Acey_s0141.g2255</name>
    <name evidence="3" type="ORF">Y032_0141g2255</name>
</gene>
<feature type="region of interest" description="Disordered" evidence="1">
    <location>
        <begin position="235"/>
        <end position="275"/>
    </location>
</feature>
<feature type="region of interest" description="Disordered" evidence="1">
    <location>
        <begin position="131"/>
        <end position="217"/>
    </location>
</feature>
<dbReference type="InterPro" id="IPR001478">
    <property type="entry name" value="PDZ"/>
</dbReference>
<protein>
    <recommendedName>
        <fullName evidence="2">PDZ domain-containing protein</fullName>
    </recommendedName>
</protein>
<dbReference type="STRING" id="53326.A0A016T408"/>
<comment type="caution">
    <text evidence="3">The sequence shown here is derived from an EMBL/GenBank/DDBJ whole genome shotgun (WGS) entry which is preliminary data.</text>
</comment>
<dbReference type="EMBL" id="JARK01001477">
    <property type="protein sequence ID" value="EYB97412.1"/>
    <property type="molecule type" value="Genomic_DNA"/>
</dbReference>
<evidence type="ECO:0000313" key="3">
    <source>
        <dbReference type="EMBL" id="EYB97412.1"/>
    </source>
</evidence>
<name>A0A016T408_9BILA</name>
<dbReference type="SUPFAM" id="SSF50156">
    <property type="entry name" value="PDZ domain-like"/>
    <property type="match status" value="1"/>
</dbReference>
<feature type="compositionally biased region" description="Polar residues" evidence="1">
    <location>
        <begin position="359"/>
        <end position="371"/>
    </location>
</feature>
<feature type="compositionally biased region" description="Pro residues" evidence="1">
    <location>
        <begin position="202"/>
        <end position="213"/>
    </location>
</feature>
<feature type="compositionally biased region" description="Polar residues" evidence="1">
    <location>
        <begin position="145"/>
        <end position="163"/>
    </location>
</feature>
<feature type="compositionally biased region" description="Basic and acidic residues" evidence="1">
    <location>
        <begin position="625"/>
        <end position="647"/>
    </location>
</feature>
<dbReference type="AlphaFoldDB" id="A0A016T408"/>
<feature type="compositionally biased region" description="Low complexity" evidence="1">
    <location>
        <begin position="656"/>
        <end position="673"/>
    </location>
</feature>
<proteinExistence type="predicted"/>
<dbReference type="PROSITE" id="PS50106">
    <property type="entry name" value="PDZ"/>
    <property type="match status" value="1"/>
</dbReference>
<reference evidence="4" key="1">
    <citation type="journal article" date="2015" name="Nat. Genet.">
        <title>The genome and transcriptome of the zoonotic hookworm Ancylostoma ceylanicum identify infection-specific gene families.</title>
        <authorList>
            <person name="Schwarz E.M."/>
            <person name="Hu Y."/>
            <person name="Antoshechkin I."/>
            <person name="Miller M.M."/>
            <person name="Sternberg P.W."/>
            <person name="Aroian R.V."/>
        </authorList>
    </citation>
    <scope>NUCLEOTIDE SEQUENCE</scope>
    <source>
        <strain evidence="4">HY135</strain>
    </source>
</reference>
<evidence type="ECO:0000259" key="2">
    <source>
        <dbReference type="PROSITE" id="PS50106"/>
    </source>
</evidence>
<organism evidence="3 4">
    <name type="scientific">Ancylostoma ceylanicum</name>
    <dbReference type="NCBI Taxonomy" id="53326"/>
    <lineage>
        <taxon>Eukaryota</taxon>
        <taxon>Metazoa</taxon>
        <taxon>Ecdysozoa</taxon>
        <taxon>Nematoda</taxon>
        <taxon>Chromadorea</taxon>
        <taxon>Rhabditida</taxon>
        <taxon>Rhabditina</taxon>
        <taxon>Rhabditomorpha</taxon>
        <taxon>Strongyloidea</taxon>
        <taxon>Ancylostomatidae</taxon>
        <taxon>Ancylostomatinae</taxon>
        <taxon>Ancylostoma</taxon>
    </lineage>
</organism>